<reference evidence="2" key="1">
    <citation type="journal article" date="2022" name="bioRxiv">
        <title>Sequencing and chromosome-scale assembly of the giantPleurodeles waltlgenome.</title>
        <authorList>
            <person name="Brown T."/>
            <person name="Elewa A."/>
            <person name="Iarovenko S."/>
            <person name="Subramanian E."/>
            <person name="Araus A.J."/>
            <person name="Petzold A."/>
            <person name="Susuki M."/>
            <person name="Suzuki K.-i.T."/>
            <person name="Hayashi T."/>
            <person name="Toyoda A."/>
            <person name="Oliveira C."/>
            <person name="Osipova E."/>
            <person name="Leigh N.D."/>
            <person name="Simon A."/>
            <person name="Yun M.H."/>
        </authorList>
    </citation>
    <scope>NUCLEOTIDE SEQUENCE</scope>
    <source>
        <strain evidence="2">20211129_DDA</strain>
        <tissue evidence="2">Liver</tissue>
    </source>
</reference>
<dbReference type="Proteomes" id="UP001066276">
    <property type="component" value="Chromosome 3_2"/>
</dbReference>
<dbReference type="AlphaFoldDB" id="A0AAV7THL9"/>
<dbReference type="EMBL" id="JANPWB010000006">
    <property type="protein sequence ID" value="KAJ1175814.1"/>
    <property type="molecule type" value="Genomic_DNA"/>
</dbReference>
<accession>A0AAV7THL9</accession>
<evidence type="ECO:0000256" key="1">
    <source>
        <dbReference type="SAM" id="MobiDB-lite"/>
    </source>
</evidence>
<sequence length="183" mass="18923">MRGRGRRASPAASIRVAGRSALPDPPLTGVRCGAGLAHNRSEERALRRTSPLAAKLGCDGGTYPSVPAMPRLRRWEADSLSNTSNVLLPDIRCLQRHPLPRPCRRGGAPGEFPRSSYVALAPQCPSESDSTGATASSRRGDRSGSDASGVPEQTSGPLMAATPCADVPSSGTAASSPTLQGPN</sequence>
<comment type="caution">
    <text evidence="2">The sequence shown here is derived from an EMBL/GenBank/DDBJ whole genome shotgun (WGS) entry which is preliminary data.</text>
</comment>
<gene>
    <name evidence="2" type="ORF">NDU88_001099</name>
</gene>
<proteinExistence type="predicted"/>
<evidence type="ECO:0000313" key="2">
    <source>
        <dbReference type="EMBL" id="KAJ1175814.1"/>
    </source>
</evidence>
<evidence type="ECO:0000313" key="3">
    <source>
        <dbReference type="Proteomes" id="UP001066276"/>
    </source>
</evidence>
<feature type="region of interest" description="Disordered" evidence="1">
    <location>
        <begin position="1"/>
        <end position="22"/>
    </location>
</feature>
<feature type="region of interest" description="Disordered" evidence="1">
    <location>
        <begin position="97"/>
        <end position="183"/>
    </location>
</feature>
<keyword evidence="3" id="KW-1185">Reference proteome</keyword>
<feature type="compositionally biased region" description="Polar residues" evidence="1">
    <location>
        <begin position="169"/>
        <end position="183"/>
    </location>
</feature>
<name>A0AAV7THL9_PLEWA</name>
<organism evidence="2 3">
    <name type="scientific">Pleurodeles waltl</name>
    <name type="common">Iberian ribbed newt</name>
    <dbReference type="NCBI Taxonomy" id="8319"/>
    <lineage>
        <taxon>Eukaryota</taxon>
        <taxon>Metazoa</taxon>
        <taxon>Chordata</taxon>
        <taxon>Craniata</taxon>
        <taxon>Vertebrata</taxon>
        <taxon>Euteleostomi</taxon>
        <taxon>Amphibia</taxon>
        <taxon>Batrachia</taxon>
        <taxon>Caudata</taxon>
        <taxon>Salamandroidea</taxon>
        <taxon>Salamandridae</taxon>
        <taxon>Pleurodelinae</taxon>
        <taxon>Pleurodeles</taxon>
    </lineage>
</organism>
<protein>
    <submittedName>
        <fullName evidence="2">Uncharacterized protein</fullName>
    </submittedName>
</protein>
<feature type="compositionally biased region" description="Polar residues" evidence="1">
    <location>
        <begin position="125"/>
        <end position="134"/>
    </location>
</feature>